<dbReference type="SUPFAM" id="SSF55874">
    <property type="entry name" value="ATPase domain of HSP90 chaperone/DNA topoisomerase II/histidine kinase"/>
    <property type="match status" value="1"/>
</dbReference>
<evidence type="ECO:0000256" key="10">
    <source>
        <dbReference type="ARBA" id="ARBA00023012"/>
    </source>
</evidence>
<dbReference type="PROSITE" id="PS50851">
    <property type="entry name" value="CHEW"/>
    <property type="match status" value="1"/>
</dbReference>
<dbReference type="Gene3D" id="2.30.30.40">
    <property type="entry name" value="SH3 Domains"/>
    <property type="match status" value="1"/>
</dbReference>
<gene>
    <name evidence="17" type="ORF">CSA60_00175</name>
</gene>
<dbReference type="Gene3D" id="1.10.287.560">
    <property type="entry name" value="Histidine kinase CheA-like, homodimeric domain"/>
    <property type="match status" value="1"/>
</dbReference>
<dbReference type="CDD" id="cd00731">
    <property type="entry name" value="CheA_reg"/>
    <property type="match status" value="1"/>
</dbReference>
<dbReference type="Proteomes" id="UP000243469">
    <property type="component" value="Unassembled WGS sequence"/>
</dbReference>
<evidence type="ECO:0000256" key="6">
    <source>
        <dbReference type="ARBA" id="ARBA00022679"/>
    </source>
</evidence>
<protein>
    <recommendedName>
        <fullName evidence="3">Chemotaxis protein CheA</fullName>
        <ecNumber evidence="2">2.7.13.3</ecNumber>
    </recommendedName>
</protein>
<dbReference type="AlphaFoldDB" id="A0A2G6JQ32"/>
<dbReference type="InterPro" id="IPR002545">
    <property type="entry name" value="CheW-lke_dom"/>
</dbReference>
<evidence type="ECO:0000256" key="7">
    <source>
        <dbReference type="ARBA" id="ARBA00022741"/>
    </source>
</evidence>
<dbReference type="Pfam" id="PF02518">
    <property type="entry name" value="HATPase_c"/>
    <property type="match status" value="1"/>
</dbReference>
<dbReference type="CDD" id="cd00088">
    <property type="entry name" value="HPT"/>
    <property type="match status" value="1"/>
</dbReference>
<dbReference type="InterPro" id="IPR036061">
    <property type="entry name" value="CheW-like_dom_sf"/>
</dbReference>
<dbReference type="CDD" id="cd16916">
    <property type="entry name" value="HATPase_CheA-like"/>
    <property type="match status" value="1"/>
</dbReference>
<keyword evidence="13" id="KW-0175">Coiled coil</keyword>
<dbReference type="InterPro" id="IPR036641">
    <property type="entry name" value="HPT_dom_sf"/>
</dbReference>
<dbReference type="PROSITE" id="PS50894">
    <property type="entry name" value="HPT"/>
    <property type="match status" value="1"/>
</dbReference>
<dbReference type="EC" id="2.7.13.3" evidence="2"/>
<dbReference type="InterPro" id="IPR037006">
    <property type="entry name" value="CheA-like_homodim_sf"/>
</dbReference>
<dbReference type="SMART" id="SM01231">
    <property type="entry name" value="H-kinase_dim"/>
    <property type="match status" value="1"/>
</dbReference>
<dbReference type="Pfam" id="PF01627">
    <property type="entry name" value="Hpt"/>
    <property type="match status" value="1"/>
</dbReference>
<keyword evidence="4" id="KW-0145">Chemotaxis</keyword>
<evidence type="ECO:0000313" key="18">
    <source>
        <dbReference type="Proteomes" id="UP000243469"/>
    </source>
</evidence>
<dbReference type="InterPro" id="IPR003594">
    <property type="entry name" value="HATPase_dom"/>
</dbReference>
<evidence type="ECO:0000256" key="11">
    <source>
        <dbReference type="ARBA" id="ARBA00035100"/>
    </source>
</evidence>
<keyword evidence="9" id="KW-0067">ATP-binding</keyword>
<dbReference type="PANTHER" id="PTHR43395">
    <property type="entry name" value="SENSOR HISTIDINE KINASE CHEA"/>
    <property type="match status" value="1"/>
</dbReference>
<evidence type="ECO:0000256" key="3">
    <source>
        <dbReference type="ARBA" id="ARBA00021495"/>
    </source>
</evidence>
<comment type="catalytic activity">
    <reaction evidence="1">
        <text>ATP + protein L-histidine = ADP + protein N-phospho-L-histidine.</text>
        <dbReference type="EC" id="2.7.13.3"/>
    </reaction>
</comment>
<evidence type="ECO:0000256" key="5">
    <source>
        <dbReference type="ARBA" id="ARBA00022553"/>
    </source>
</evidence>
<dbReference type="PRINTS" id="PR00344">
    <property type="entry name" value="BCTRLSENSOR"/>
</dbReference>
<dbReference type="SUPFAM" id="SSF50341">
    <property type="entry name" value="CheW-like"/>
    <property type="match status" value="1"/>
</dbReference>
<dbReference type="PANTHER" id="PTHR43395:SF10">
    <property type="entry name" value="CHEMOTAXIS PROTEIN CHEA"/>
    <property type="match status" value="1"/>
</dbReference>
<keyword evidence="7" id="KW-0547">Nucleotide-binding</keyword>
<keyword evidence="6" id="KW-0808">Transferase</keyword>
<evidence type="ECO:0000259" key="15">
    <source>
        <dbReference type="PROSITE" id="PS50851"/>
    </source>
</evidence>
<dbReference type="PROSITE" id="PS50109">
    <property type="entry name" value="HIS_KIN"/>
    <property type="match status" value="1"/>
</dbReference>
<comment type="function">
    <text evidence="11">Involved in the transmission of sensory signals from the chemoreceptors to the flagellar motors. CheA is autophosphorylated; it can transfer its phosphate group to either CheB or CheY.</text>
</comment>
<dbReference type="InterPro" id="IPR036097">
    <property type="entry name" value="HisK_dim/P_sf"/>
</dbReference>
<feature type="modified residue" description="Phosphohistidine" evidence="12">
    <location>
        <position position="46"/>
    </location>
</feature>
<feature type="coiled-coil region" evidence="13">
    <location>
        <begin position="463"/>
        <end position="490"/>
    </location>
</feature>
<dbReference type="GO" id="GO:0005524">
    <property type="term" value="F:ATP binding"/>
    <property type="evidence" value="ECO:0007669"/>
    <property type="project" value="UniProtKB-KW"/>
</dbReference>
<evidence type="ECO:0000313" key="17">
    <source>
        <dbReference type="EMBL" id="PIE25536.1"/>
    </source>
</evidence>
<evidence type="ECO:0000256" key="9">
    <source>
        <dbReference type="ARBA" id="ARBA00022840"/>
    </source>
</evidence>
<dbReference type="SUPFAM" id="SSF47226">
    <property type="entry name" value="Histidine-containing phosphotransfer domain, HPT domain"/>
    <property type="match status" value="1"/>
</dbReference>
<evidence type="ECO:0000256" key="2">
    <source>
        <dbReference type="ARBA" id="ARBA00012438"/>
    </source>
</evidence>
<keyword evidence="10" id="KW-0902">Two-component regulatory system</keyword>
<dbReference type="InterPro" id="IPR008207">
    <property type="entry name" value="Sig_transdc_His_kin_Hpt_dom"/>
</dbReference>
<dbReference type="SUPFAM" id="SSF47384">
    <property type="entry name" value="Homodimeric domain of signal transducing histidine kinase"/>
    <property type="match status" value="1"/>
</dbReference>
<feature type="domain" description="HPt" evidence="16">
    <location>
        <begin position="1"/>
        <end position="103"/>
    </location>
</feature>
<organism evidence="17 18">
    <name type="scientific">Neptuniibacter caesariensis</name>
    <dbReference type="NCBI Taxonomy" id="207954"/>
    <lineage>
        <taxon>Bacteria</taxon>
        <taxon>Pseudomonadati</taxon>
        <taxon>Pseudomonadota</taxon>
        <taxon>Gammaproteobacteria</taxon>
        <taxon>Oceanospirillales</taxon>
        <taxon>Oceanospirillaceae</taxon>
        <taxon>Neptuniibacter</taxon>
    </lineage>
</organism>
<dbReference type="SMART" id="SM00387">
    <property type="entry name" value="HATPase_c"/>
    <property type="match status" value="1"/>
</dbReference>
<evidence type="ECO:0000256" key="4">
    <source>
        <dbReference type="ARBA" id="ARBA00022500"/>
    </source>
</evidence>
<sequence length="835" mass="91141">MSIDLSQFVGVFLEESYEGLEVMESSLLSLDSADEETINTIFRAAHSIKGGAGTFGFSDVTDFTHLVETLLDKMRQGQQAVVPPLVNLLLEAVDCIRMLLEATQDGPKADAAVIAQVQGRLQQALDGQIGESPAVDKPASATVEAASEVALAANVAGEKCWKIEFKPDEDLLQSGHEPAFMFEALAELGKLRVTAEYKAVPDLCILDPEKVYLKWNLELVSDCSREEIEDVFAWVVNGCQLIIGEPAVNPISIPNEPTVKESTHNEYSPENSTGADTWVIDFRPYETLLSTGNEPRFIFEALAELGRLSVKMDDSALPELSALNPDNIYLSWTAILESNCSEEDIREAFEWVEDECDLLLSRQASTHPAVDVTAEVSAEPPVSDTVFQAERAPVIGPSPVTEKPEIEAAGTAVKAKGVTNNSIRVDTDKIDALINRVGELVITQAMLVQIGNELADWVPGPEIQRLQIGLEQLERNTRDLQDDVMRVRMLPISFVFNRFPRLVHDVSGKLGKKVELVITGEQTEIDKTVMEKIVDPMVHLVRNSLDHGLEPPEERTATGKPEIGKIELNAYHQGGFVIIDISDDGRGLNTEKIFQKASENGLVTVDQALSDSDINELIFKPGFSTADAVGDLSGRGVGMDVVRRNIESLGGHISVQSEPGCGSVFSVRLPLTLAILDGQLINVHDEIYIIPLVSIVETIIADKNSLSPIAGKRKLLYYRGEYVPLLNLRSLFKLPPIDGQMETHLVVIVENGGERVGLVVDELCSQQQVVIKSLEANFKRIEGFAGATILGDGRVALILDIAGLMKRGLDYEIAQAAKKRNDVLRGEGNIQGAMA</sequence>
<evidence type="ECO:0000256" key="8">
    <source>
        <dbReference type="ARBA" id="ARBA00022777"/>
    </source>
</evidence>
<evidence type="ECO:0000256" key="12">
    <source>
        <dbReference type="PROSITE-ProRule" id="PRU00110"/>
    </source>
</evidence>
<dbReference type="FunFam" id="3.30.565.10:FF:000016">
    <property type="entry name" value="Chemotaxis protein CheA, putative"/>
    <property type="match status" value="1"/>
</dbReference>
<dbReference type="EMBL" id="PDSH01000003">
    <property type="protein sequence ID" value="PIE25536.1"/>
    <property type="molecule type" value="Genomic_DNA"/>
</dbReference>
<feature type="domain" description="CheW-like" evidence="15">
    <location>
        <begin position="675"/>
        <end position="810"/>
    </location>
</feature>
<dbReference type="GO" id="GO:0000155">
    <property type="term" value="F:phosphorelay sensor kinase activity"/>
    <property type="evidence" value="ECO:0007669"/>
    <property type="project" value="InterPro"/>
</dbReference>
<evidence type="ECO:0000259" key="16">
    <source>
        <dbReference type="PROSITE" id="PS50894"/>
    </source>
</evidence>
<name>A0A2G6JQ32_NEPCE</name>
<dbReference type="Pfam" id="PF02895">
    <property type="entry name" value="H-kinase_dim"/>
    <property type="match status" value="1"/>
</dbReference>
<dbReference type="SMART" id="SM00260">
    <property type="entry name" value="CheW"/>
    <property type="match status" value="1"/>
</dbReference>
<reference evidence="17 18" key="1">
    <citation type="submission" date="2017-10" db="EMBL/GenBank/DDBJ databases">
        <title>Novel microbial diversity and functional potential in the marine mammal oral microbiome.</title>
        <authorList>
            <person name="Dudek N.K."/>
            <person name="Sun C.L."/>
            <person name="Burstein D."/>
            <person name="Kantor R.S."/>
            <person name="Aliaga Goltsman D.S."/>
            <person name="Bik E.M."/>
            <person name="Thomas B.C."/>
            <person name="Banfield J.F."/>
            <person name="Relman D.A."/>
        </authorList>
    </citation>
    <scope>NUCLEOTIDE SEQUENCE [LARGE SCALE GENOMIC DNA]</scope>
    <source>
        <strain evidence="17">DOLJORAL78_47_21</strain>
    </source>
</reference>
<dbReference type="InterPro" id="IPR036890">
    <property type="entry name" value="HATPase_C_sf"/>
</dbReference>
<dbReference type="InterPro" id="IPR005467">
    <property type="entry name" value="His_kinase_dom"/>
</dbReference>
<dbReference type="InterPro" id="IPR051315">
    <property type="entry name" value="Bact_Chemotaxis_CheA"/>
</dbReference>
<dbReference type="Gene3D" id="1.20.120.160">
    <property type="entry name" value="HPT domain"/>
    <property type="match status" value="1"/>
</dbReference>
<feature type="domain" description="Histidine kinase" evidence="14">
    <location>
        <begin position="471"/>
        <end position="673"/>
    </location>
</feature>
<evidence type="ECO:0000259" key="14">
    <source>
        <dbReference type="PROSITE" id="PS50109"/>
    </source>
</evidence>
<dbReference type="InterPro" id="IPR004358">
    <property type="entry name" value="Sig_transdc_His_kin-like_C"/>
</dbReference>
<comment type="caution">
    <text evidence="17">The sequence shown here is derived from an EMBL/GenBank/DDBJ whole genome shotgun (WGS) entry which is preliminary data.</text>
</comment>
<keyword evidence="8" id="KW-0418">Kinase</keyword>
<dbReference type="GO" id="GO:0006935">
    <property type="term" value="P:chemotaxis"/>
    <property type="evidence" value="ECO:0007669"/>
    <property type="project" value="UniProtKB-KW"/>
</dbReference>
<dbReference type="InterPro" id="IPR004105">
    <property type="entry name" value="CheA-like_dim"/>
</dbReference>
<dbReference type="Pfam" id="PF01584">
    <property type="entry name" value="CheW"/>
    <property type="match status" value="1"/>
</dbReference>
<accession>A0A2G6JQ32</accession>
<dbReference type="FunFam" id="2.30.30.40:FF:000048">
    <property type="entry name" value="Chemotaxis protein CheA, putative"/>
    <property type="match status" value="1"/>
</dbReference>
<dbReference type="Gene3D" id="3.30.565.10">
    <property type="entry name" value="Histidine kinase-like ATPase, C-terminal domain"/>
    <property type="match status" value="1"/>
</dbReference>
<dbReference type="SMART" id="SM00073">
    <property type="entry name" value="HPT"/>
    <property type="match status" value="1"/>
</dbReference>
<evidence type="ECO:0000256" key="1">
    <source>
        <dbReference type="ARBA" id="ARBA00000085"/>
    </source>
</evidence>
<keyword evidence="5 12" id="KW-0597">Phosphoprotein</keyword>
<dbReference type="GO" id="GO:0005737">
    <property type="term" value="C:cytoplasm"/>
    <property type="evidence" value="ECO:0007669"/>
    <property type="project" value="InterPro"/>
</dbReference>
<proteinExistence type="predicted"/>
<evidence type="ECO:0000256" key="13">
    <source>
        <dbReference type="SAM" id="Coils"/>
    </source>
</evidence>